<dbReference type="OrthoDB" id="344987at2"/>
<feature type="transmembrane region" description="Helical" evidence="1">
    <location>
        <begin position="159"/>
        <end position="177"/>
    </location>
</feature>
<dbReference type="Proteomes" id="UP000295709">
    <property type="component" value="Unassembled WGS sequence"/>
</dbReference>
<dbReference type="EMBL" id="SOQW01000001">
    <property type="protein sequence ID" value="TDX94295.1"/>
    <property type="molecule type" value="Genomic_DNA"/>
</dbReference>
<evidence type="ECO:0000313" key="6">
    <source>
        <dbReference type="Proteomes" id="UP000295709"/>
    </source>
</evidence>
<organism evidence="3 5">
    <name type="scientific">Chryseobacterium daecheongense</name>
    <dbReference type="NCBI Taxonomy" id="192389"/>
    <lineage>
        <taxon>Bacteria</taxon>
        <taxon>Pseudomonadati</taxon>
        <taxon>Bacteroidota</taxon>
        <taxon>Flavobacteriia</taxon>
        <taxon>Flavobacteriales</taxon>
        <taxon>Weeksellaceae</taxon>
        <taxon>Chryseobacterium group</taxon>
        <taxon>Chryseobacterium</taxon>
    </lineage>
</organism>
<feature type="transmembrane region" description="Helical" evidence="1">
    <location>
        <begin position="223"/>
        <end position="248"/>
    </location>
</feature>
<feature type="transmembrane region" description="Helical" evidence="1">
    <location>
        <begin position="344"/>
        <end position="361"/>
    </location>
</feature>
<keyword evidence="1" id="KW-0472">Membrane</keyword>
<dbReference type="InterPro" id="IPR058065">
    <property type="entry name" value="LIC_10190-like"/>
</dbReference>
<dbReference type="NCBIfam" id="NF047510">
    <property type="entry name" value="LIC_10190_fam"/>
    <property type="match status" value="1"/>
</dbReference>
<accession>A0A3N0W6N8</accession>
<protein>
    <recommendedName>
        <fullName evidence="2">DUF8201 domain-containing protein</fullName>
    </recommendedName>
</protein>
<feature type="transmembrane region" description="Helical" evidence="1">
    <location>
        <begin position="189"/>
        <end position="211"/>
    </location>
</feature>
<evidence type="ECO:0000313" key="5">
    <source>
        <dbReference type="Proteomes" id="UP000269375"/>
    </source>
</evidence>
<reference evidence="4 6" key="2">
    <citation type="submission" date="2019-03" db="EMBL/GenBank/DDBJ databases">
        <title>Genomic Encyclopedia of Archaeal and Bacterial Type Strains, Phase II (KMG-II): from individual species to whole genera.</title>
        <authorList>
            <person name="Goeker M."/>
        </authorList>
    </citation>
    <scope>NUCLEOTIDE SEQUENCE [LARGE SCALE GENOMIC DNA]</scope>
    <source>
        <strain evidence="4 6">DSM 15235</strain>
    </source>
</reference>
<feature type="transmembrane region" description="Helical" evidence="1">
    <location>
        <begin position="390"/>
        <end position="407"/>
    </location>
</feature>
<gene>
    <name evidence="4" type="ORF">BCF50_0058</name>
    <name evidence="3" type="ORF">EGI05_07500</name>
</gene>
<proteinExistence type="predicted"/>
<keyword evidence="6" id="KW-1185">Reference proteome</keyword>
<feature type="transmembrane region" description="Helical" evidence="1">
    <location>
        <begin position="41"/>
        <end position="71"/>
    </location>
</feature>
<dbReference type="EMBL" id="RJTX01000001">
    <property type="protein sequence ID" value="ROI00710.1"/>
    <property type="molecule type" value="Genomic_DNA"/>
</dbReference>
<dbReference type="AlphaFoldDB" id="A0A3N0W6N8"/>
<feature type="transmembrane region" description="Helical" evidence="1">
    <location>
        <begin position="414"/>
        <end position="433"/>
    </location>
</feature>
<sequence length="547" mass="63493">MAFILFSLLLLFPSCMGLGKITESLLGSLFHGISGKILSGILAITTIWTFAAFFIPLNIYVEIATLLLGLFCFFRYRLYNEWYHFSRKESLLIGLISLVVLFCSSFYPYILDHFGYYVPTIQWLTEYGIVKGISNLDLTLGQVSFWHIFQAGFSNFSDPFLRINAIILIVYTVYIVEKKRWIHLCFIPVLLLFTQSPSPDLPAIIFSLIILNEILSENKNSRLIFLFSAFVFAIKPTMIWLPILSMLYSVFILKANIKSFGFGALVILLFCIKNIWTFGFPVFPVAVIDLGVSWKPNPEVLKISSQYALLKTYDMQYSYQEIQQFSWLDYIKNWLFLNGIKSKINILFIASLLFFTLFAFIKRKPILSLLCISILIKSVLVLLFSAQYRFFIDVLFVLFFILFLDYFNKKRALLFFSCTSLLFIGFLSFPEIIQQHIPSFRLSNFMGKFDKKQLYQPSSYQYQPFDSYQVGNLKFNVSTNYPFNFDTPLPAISSSYVFDDAKAGIFPQLIDAKDLRKGFIWKKMNSQEKREAENVIQTIKNSYKQNK</sequence>
<name>A0A3N0W6N8_9FLAO</name>
<evidence type="ECO:0000259" key="2">
    <source>
        <dbReference type="Pfam" id="PF26626"/>
    </source>
</evidence>
<comment type="caution">
    <text evidence="3">The sequence shown here is derived from an EMBL/GenBank/DDBJ whole genome shotgun (WGS) entry which is preliminary data.</text>
</comment>
<dbReference type="Pfam" id="PF26626">
    <property type="entry name" value="DUF8201"/>
    <property type="match status" value="1"/>
</dbReference>
<feature type="transmembrane region" description="Helical" evidence="1">
    <location>
        <begin position="366"/>
        <end position="384"/>
    </location>
</feature>
<dbReference type="Proteomes" id="UP000269375">
    <property type="component" value="Unassembled WGS sequence"/>
</dbReference>
<feature type="transmembrane region" description="Helical" evidence="1">
    <location>
        <begin position="91"/>
        <end position="110"/>
    </location>
</feature>
<feature type="domain" description="DUF8201" evidence="2">
    <location>
        <begin position="1"/>
        <end position="396"/>
    </location>
</feature>
<feature type="transmembrane region" description="Helical" evidence="1">
    <location>
        <begin position="260"/>
        <end position="288"/>
    </location>
</feature>
<keyword evidence="1" id="KW-0812">Transmembrane</keyword>
<keyword evidence="1" id="KW-1133">Transmembrane helix</keyword>
<evidence type="ECO:0000313" key="3">
    <source>
        <dbReference type="EMBL" id="ROI00710.1"/>
    </source>
</evidence>
<evidence type="ECO:0000313" key="4">
    <source>
        <dbReference type="EMBL" id="TDX94295.1"/>
    </source>
</evidence>
<dbReference type="InterPro" id="IPR058514">
    <property type="entry name" value="DUF8201"/>
</dbReference>
<evidence type="ECO:0000256" key="1">
    <source>
        <dbReference type="SAM" id="Phobius"/>
    </source>
</evidence>
<dbReference type="RefSeq" id="WP_123262402.1">
    <property type="nucleotide sequence ID" value="NZ_RJTX01000001.1"/>
</dbReference>
<reference evidence="3" key="1">
    <citation type="submission" date="2018-11" db="EMBL/GenBank/DDBJ databases">
        <title>Proposal to divide the Flavobacteriaceae and reorganize its genera based on Amino Acid Identity values calculated from whole genome sequences.</title>
        <authorList>
            <person name="Nicholson A.C."/>
            <person name="Gulvik C.A."/>
            <person name="Whitney A.M."/>
            <person name="Humrighouse B.W."/>
            <person name="Bell M."/>
            <person name="Holmes B."/>
            <person name="Steigerwalt A."/>
            <person name="Villarma A."/>
            <person name="Sheth M."/>
            <person name="Batra D."/>
            <person name="Pryor J."/>
            <person name="Bernardet J.-F."/>
            <person name="Hugo C."/>
            <person name="Kampfer P."/>
            <person name="Newman J."/>
            <person name="Mcquiston J.R."/>
        </authorList>
    </citation>
    <scope>NUCLEOTIDE SEQUENCE</scope>
    <source>
        <strain evidence="3">DSM 15235</strain>
    </source>
</reference>